<dbReference type="AlphaFoldDB" id="A0A967EX64"/>
<evidence type="ECO:0000313" key="1">
    <source>
        <dbReference type="EMBL" id="NIA67925.1"/>
    </source>
</evidence>
<comment type="caution">
    <text evidence="1">The sequence shown here is derived from an EMBL/GenBank/DDBJ whole genome shotgun (WGS) entry which is preliminary data.</text>
</comment>
<gene>
    <name evidence="1" type="ORF">HBA54_04905</name>
</gene>
<dbReference type="Proteomes" id="UP000761264">
    <property type="component" value="Unassembled WGS sequence"/>
</dbReference>
<protein>
    <submittedName>
        <fullName evidence="1">Uncharacterized protein</fullName>
    </submittedName>
</protein>
<sequence length="93" mass="10127">MLFDTDGPEPELVASFQQTAEVLQKQNAVFMLRAQSKHTRFKSCQYIAGEPSTDDSCKCGAPTDEGGIYCDQHHGLCIPKPAPEKQEALAEAA</sequence>
<evidence type="ECO:0000313" key="2">
    <source>
        <dbReference type="Proteomes" id="UP000761264"/>
    </source>
</evidence>
<keyword evidence="2" id="KW-1185">Reference proteome</keyword>
<proteinExistence type="predicted"/>
<dbReference type="RefSeq" id="WP_167221977.1">
    <property type="nucleotide sequence ID" value="NZ_JAAQPH010000003.1"/>
</dbReference>
<accession>A0A967EX64</accession>
<dbReference type="EMBL" id="JAAQPH010000003">
    <property type="protein sequence ID" value="NIA67925.1"/>
    <property type="molecule type" value="Genomic_DNA"/>
</dbReference>
<reference evidence="1" key="1">
    <citation type="submission" date="2020-03" db="EMBL/GenBank/DDBJ databases">
        <title>Genome of Pelagibius litoralis DSM 21314T.</title>
        <authorList>
            <person name="Wang G."/>
        </authorList>
    </citation>
    <scope>NUCLEOTIDE SEQUENCE</scope>
    <source>
        <strain evidence="1">DSM 21314</strain>
    </source>
</reference>
<name>A0A967EX64_9PROT</name>
<organism evidence="1 2">
    <name type="scientific">Pelagibius litoralis</name>
    <dbReference type="NCBI Taxonomy" id="374515"/>
    <lineage>
        <taxon>Bacteria</taxon>
        <taxon>Pseudomonadati</taxon>
        <taxon>Pseudomonadota</taxon>
        <taxon>Alphaproteobacteria</taxon>
        <taxon>Rhodospirillales</taxon>
        <taxon>Rhodovibrionaceae</taxon>
        <taxon>Pelagibius</taxon>
    </lineage>
</organism>